<proteinExistence type="predicted"/>
<dbReference type="RefSeq" id="XP_002842182.1">
    <property type="nucleotide sequence ID" value="XM_002842136.1"/>
</dbReference>
<dbReference type="InParanoid" id="D5GPA8"/>
<feature type="chain" id="PRO_5003072502" evidence="1">
    <location>
        <begin position="17"/>
        <end position="35"/>
    </location>
</feature>
<dbReference type="AlphaFoldDB" id="D5GPA8"/>
<evidence type="ECO:0000256" key="1">
    <source>
        <dbReference type="SAM" id="SignalP"/>
    </source>
</evidence>
<evidence type="ECO:0000313" key="2">
    <source>
        <dbReference type="EMBL" id="CAZ86373.1"/>
    </source>
</evidence>
<dbReference type="EMBL" id="FN430373">
    <property type="protein sequence ID" value="CAZ86373.1"/>
    <property type="molecule type" value="Genomic_DNA"/>
</dbReference>
<organism evidence="2 3">
    <name type="scientific">Tuber melanosporum (strain Mel28)</name>
    <name type="common">Perigord black truffle</name>
    <dbReference type="NCBI Taxonomy" id="656061"/>
    <lineage>
        <taxon>Eukaryota</taxon>
        <taxon>Fungi</taxon>
        <taxon>Dikarya</taxon>
        <taxon>Ascomycota</taxon>
        <taxon>Pezizomycotina</taxon>
        <taxon>Pezizomycetes</taxon>
        <taxon>Pezizales</taxon>
        <taxon>Tuberaceae</taxon>
        <taxon>Tuber</taxon>
    </lineage>
</organism>
<dbReference type="GeneID" id="9186613"/>
<keyword evidence="3" id="KW-1185">Reference proteome</keyword>
<feature type="signal peptide" evidence="1">
    <location>
        <begin position="1"/>
        <end position="16"/>
    </location>
</feature>
<dbReference type="Proteomes" id="UP000006911">
    <property type="component" value="Unassembled WGS sequence"/>
</dbReference>
<gene>
    <name evidence="2" type="ORF">GSTUM_00011781001</name>
</gene>
<name>D5GPA8_TUBMM</name>
<dbReference type="KEGG" id="tml:GSTUM_00011781001"/>
<dbReference type="HOGENOM" id="CLU_3368802_0_0_1"/>
<keyword evidence="1" id="KW-0732">Signal</keyword>
<accession>D5GPA8</accession>
<reference evidence="2 3" key="1">
    <citation type="journal article" date="2010" name="Nature">
        <title>Perigord black truffle genome uncovers evolutionary origins and mechanisms of symbiosis.</title>
        <authorList>
            <person name="Martin F."/>
            <person name="Kohler A."/>
            <person name="Murat C."/>
            <person name="Balestrini R."/>
            <person name="Coutinho P.M."/>
            <person name="Jaillon O."/>
            <person name="Montanini B."/>
            <person name="Morin E."/>
            <person name="Noel B."/>
            <person name="Percudani R."/>
            <person name="Porcel B."/>
            <person name="Rubini A."/>
            <person name="Amicucci A."/>
            <person name="Amselem J."/>
            <person name="Anthouard V."/>
            <person name="Arcioni S."/>
            <person name="Artiguenave F."/>
            <person name="Aury J.M."/>
            <person name="Ballario P."/>
            <person name="Bolchi A."/>
            <person name="Brenna A."/>
            <person name="Brun A."/>
            <person name="Buee M."/>
            <person name="Cantarel B."/>
            <person name="Chevalier G."/>
            <person name="Couloux A."/>
            <person name="Da Silva C."/>
            <person name="Denoeud F."/>
            <person name="Duplessis S."/>
            <person name="Ghignone S."/>
            <person name="Hilselberger B."/>
            <person name="Iotti M."/>
            <person name="Marcais B."/>
            <person name="Mello A."/>
            <person name="Miranda M."/>
            <person name="Pacioni G."/>
            <person name="Quesneville H."/>
            <person name="Riccioni C."/>
            <person name="Ruotolo R."/>
            <person name="Splivallo R."/>
            <person name="Stocchi V."/>
            <person name="Tisserant E."/>
            <person name="Viscomi A.R."/>
            <person name="Zambonelli A."/>
            <person name="Zampieri E."/>
            <person name="Henrissat B."/>
            <person name="Lebrun M.H."/>
            <person name="Paolocci F."/>
            <person name="Bonfante P."/>
            <person name="Ottonello S."/>
            <person name="Wincker P."/>
        </authorList>
    </citation>
    <scope>NUCLEOTIDE SEQUENCE [LARGE SCALE GENOMIC DNA]</scope>
    <source>
        <strain evidence="2 3">Mel28</strain>
    </source>
</reference>
<protein>
    <submittedName>
        <fullName evidence="2">(Perigord truffle) hypothetical protein</fullName>
    </submittedName>
</protein>
<sequence length="35" mass="4076">MVWLFCFLSYSYLILSRVSQQFSSSSSLPSTSFLY</sequence>
<evidence type="ECO:0000313" key="3">
    <source>
        <dbReference type="Proteomes" id="UP000006911"/>
    </source>
</evidence>